<keyword evidence="11" id="KW-0804">Transcription</keyword>
<evidence type="ECO:0000256" key="13">
    <source>
        <dbReference type="ARBA" id="ARBA00023242"/>
    </source>
</evidence>
<feature type="region of interest" description="Disordered" evidence="15">
    <location>
        <begin position="363"/>
        <end position="435"/>
    </location>
</feature>
<keyword evidence="6" id="KW-0677">Repeat</keyword>
<evidence type="ECO:0000256" key="7">
    <source>
        <dbReference type="ARBA" id="ARBA00022884"/>
    </source>
</evidence>
<evidence type="ECO:0000256" key="11">
    <source>
        <dbReference type="ARBA" id="ARBA00023163"/>
    </source>
</evidence>
<dbReference type="Proteomes" id="UP001209878">
    <property type="component" value="Unassembled WGS sequence"/>
</dbReference>
<evidence type="ECO:0000256" key="3">
    <source>
        <dbReference type="ARBA" id="ARBA00018889"/>
    </source>
</evidence>
<protein>
    <recommendedName>
        <fullName evidence="3">TAR DNA-binding protein 43</fullName>
    </recommendedName>
</protein>
<evidence type="ECO:0000256" key="5">
    <source>
        <dbReference type="ARBA" id="ARBA00022664"/>
    </source>
</evidence>
<dbReference type="GO" id="GO:0005654">
    <property type="term" value="C:nucleoplasm"/>
    <property type="evidence" value="ECO:0007669"/>
    <property type="project" value="TreeGrafter"/>
</dbReference>
<keyword evidence="5" id="KW-0507">mRNA processing</keyword>
<evidence type="ECO:0000313" key="17">
    <source>
        <dbReference type="EMBL" id="KAK2183142.1"/>
    </source>
</evidence>
<dbReference type="Pfam" id="PF20910">
    <property type="entry name" value="TDP-43_C"/>
    <property type="match status" value="1"/>
</dbReference>
<feature type="compositionally biased region" description="Polar residues" evidence="15">
    <location>
        <begin position="370"/>
        <end position="400"/>
    </location>
</feature>
<dbReference type="PANTHER" id="PTHR48033">
    <property type="entry name" value="RNA-BINDING (RRM/RBD/RNP MOTIFS) FAMILY PROTEIN"/>
    <property type="match status" value="1"/>
</dbReference>
<dbReference type="GO" id="GO:0006397">
    <property type="term" value="P:mRNA processing"/>
    <property type="evidence" value="ECO:0007669"/>
    <property type="project" value="UniProtKB-KW"/>
</dbReference>
<sequence>MYQYIQVTDDEQDEPIEMPIEDDGCLLLSTLAAQFPGACGLKYRNPETGGMRAIRLCEGKLHPPDDMWGSTVYVAVFPKGVATHVWMIVENKRKGDEGLENPMAKTKKIDREKCSDLIVLGLPWKSSEEDLKSYFEQFGDLLMVQVKKDIKTGQSKGFGFVRFNDYESQVKCLAQRHMIDGRWCDVRIPNSRESEAQQMNRKVFIGRCHEDMTADDLRNYFSKFGEVLDVFIPKPFRAFAFVTFSDPEVAQNLCGEDHIIAGTSVHISTAAPKNYDKERGKHSGSTTSGGYGQNQGFGGWNQGSKGNGAQGGGNGNMNNNPLGMGGLNLGGPFQLNPAMLAAAQAALTQGGWGLLGMANNQTGTGAGDGTNPQANTPSNQGFGNFSSPAAPGTQASNQTGGFLGWGGAPQGESKPQQNAGWGQQQQPANTATNWN</sequence>
<keyword evidence="10" id="KW-0496">Mitochondrion</keyword>
<evidence type="ECO:0000256" key="10">
    <source>
        <dbReference type="ARBA" id="ARBA00023128"/>
    </source>
</evidence>
<dbReference type="InterPro" id="IPR041105">
    <property type="entry name" value="TDP-43_N"/>
</dbReference>
<keyword evidence="9" id="KW-0238">DNA-binding</keyword>
<keyword evidence="12" id="KW-0508">mRNA splicing</keyword>
<dbReference type="FunFam" id="3.30.70.330:FF:000107">
    <property type="entry name" value="TAR DNA-binding protein 43"/>
    <property type="match status" value="1"/>
</dbReference>
<dbReference type="EMBL" id="JAODUO010000322">
    <property type="protein sequence ID" value="KAK2183142.1"/>
    <property type="molecule type" value="Genomic_DNA"/>
</dbReference>
<evidence type="ECO:0000256" key="1">
    <source>
        <dbReference type="ARBA" id="ARBA00004123"/>
    </source>
</evidence>
<evidence type="ECO:0000256" key="2">
    <source>
        <dbReference type="ARBA" id="ARBA00004173"/>
    </source>
</evidence>
<dbReference type="SUPFAM" id="SSF54928">
    <property type="entry name" value="RNA-binding domain, RBD"/>
    <property type="match status" value="1"/>
</dbReference>
<reference evidence="17" key="1">
    <citation type="journal article" date="2023" name="Mol. Biol. Evol.">
        <title>Third-Generation Sequencing Reveals the Adaptive Role of the Epigenome in Three Deep-Sea Polychaetes.</title>
        <authorList>
            <person name="Perez M."/>
            <person name="Aroh O."/>
            <person name="Sun Y."/>
            <person name="Lan Y."/>
            <person name="Juniper S.K."/>
            <person name="Young C.R."/>
            <person name="Angers B."/>
            <person name="Qian P.Y."/>
        </authorList>
    </citation>
    <scope>NUCLEOTIDE SEQUENCE</scope>
    <source>
        <strain evidence="17">R07B-5</strain>
    </source>
</reference>
<evidence type="ECO:0000256" key="8">
    <source>
        <dbReference type="ARBA" id="ARBA00023015"/>
    </source>
</evidence>
<evidence type="ECO:0000256" key="14">
    <source>
        <dbReference type="PROSITE-ProRule" id="PRU00176"/>
    </source>
</evidence>
<dbReference type="CDD" id="cd12322">
    <property type="entry name" value="RRM2_TDP43"/>
    <property type="match status" value="1"/>
</dbReference>
<dbReference type="GO" id="GO:0008380">
    <property type="term" value="P:RNA splicing"/>
    <property type="evidence" value="ECO:0007669"/>
    <property type="project" value="UniProtKB-KW"/>
</dbReference>
<evidence type="ECO:0000259" key="16">
    <source>
        <dbReference type="PROSITE" id="PS50102"/>
    </source>
</evidence>
<evidence type="ECO:0000256" key="15">
    <source>
        <dbReference type="SAM" id="MobiDB-lite"/>
    </source>
</evidence>
<dbReference type="InterPro" id="IPR000504">
    <property type="entry name" value="RRM_dom"/>
</dbReference>
<dbReference type="GO" id="GO:0003690">
    <property type="term" value="F:double-stranded DNA binding"/>
    <property type="evidence" value="ECO:0007669"/>
    <property type="project" value="UniProtKB-ARBA"/>
</dbReference>
<proteinExistence type="predicted"/>
<dbReference type="PROSITE" id="PS50102">
    <property type="entry name" value="RRM"/>
    <property type="match status" value="2"/>
</dbReference>
<dbReference type="GO" id="GO:0010468">
    <property type="term" value="P:regulation of gene expression"/>
    <property type="evidence" value="ECO:0007669"/>
    <property type="project" value="TreeGrafter"/>
</dbReference>
<feature type="domain" description="RRM" evidence="16">
    <location>
        <begin position="201"/>
        <end position="272"/>
    </location>
</feature>
<dbReference type="FunFam" id="3.30.70.330:FF:000098">
    <property type="entry name" value="TAR DNA-binding protein 43"/>
    <property type="match status" value="1"/>
</dbReference>
<dbReference type="PANTHER" id="PTHR48033:SF9">
    <property type="entry name" value="TAR DNA-BINDING PROTEIN 43"/>
    <property type="match status" value="1"/>
</dbReference>
<keyword evidence="18" id="KW-1185">Reference proteome</keyword>
<dbReference type="CDD" id="cd12321">
    <property type="entry name" value="RRM1_TDP43"/>
    <property type="match status" value="1"/>
</dbReference>
<comment type="subcellular location">
    <subcellularLocation>
        <location evidence="2">Mitochondrion</location>
    </subcellularLocation>
    <subcellularLocation>
        <location evidence="1">Nucleus</location>
    </subcellularLocation>
</comment>
<dbReference type="InterPro" id="IPR049124">
    <property type="entry name" value="TDP-43_C"/>
</dbReference>
<dbReference type="GO" id="GO:0000785">
    <property type="term" value="C:chromatin"/>
    <property type="evidence" value="ECO:0007669"/>
    <property type="project" value="TreeGrafter"/>
</dbReference>
<keyword evidence="7 14" id="KW-0694">RNA-binding</keyword>
<comment type="caution">
    <text evidence="17">The sequence shown here is derived from an EMBL/GenBank/DDBJ whole genome shotgun (WGS) entry which is preliminary data.</text>
</comment>
<dbReference type="GO" id="GO:0005739">
    <property type="term" value="C:mitochondrion"/>
    <property type="evidence" value="ECO:0007669"/>
    <property type="project" value="UniProtKB-SubCell"/>
</dbReference>
<evidence type="ECO:0000256" key="6">
    <source>
        <dbReference type="ARBA" id="ARBA00022737"/>
    </source>
</evidence>
<name>A0AAD9NUD4_RIDPI</name>
<feature type="compositionally biased region" description="Low complexity" evidence="15">
    <location>
        <begin position="415"/>
        <end position="429"/>
    </location>
</feature>
<feature type="domain" description="RRM" evidence="16">
    <location>
        <begin position="115"/>
        <end position="193"/>
    </location>
</feature>
<keyword evidence="8" id="KW-0805">Transcription regulation</keyword>
<organism evidence="17 18">
    <name type="scientific">Ridgeia piscesae</name>
    <name type="common">Tubeworm</name>
    <dbReference type="NCBI Taxonomy" id="27915"/>
    <lineage>
        <taxon>Eukaryota</taxon>
        <taxon>Metazoa</taxon>
        <taxon>Spiralia</taxon>
        <taxon>Lophotrochozoa</taxon>
        <taxon>Annelida</taxon>
        <taxon>Polychaeta</taxon>
        <taxon>Sedentaria</taxon>
        <taxon>Canalipalpata</taxon>
        <taxon>Sabellida</taxon>
        <taxon>Siboglinidae</taxon>
        <taxon>Ridgeia</taxon>
    </lineage>
</organism>
<dbReference type="InterPro" id="IPR012677">
    <property type="entry name" value="Nucleotide-bd_a/b_plait_sf"/>
</dbReference>
<dbReference type="AlphaFoldDB" id="A0AAD9NUD4"/>
<dbReference type="CDD" id="cd19609">
    <property type="entry name" value="NTD_TDP-43"/>
    <property type="match status" value="1"/>
</dbReference>
<dbReference type="SMART" id="SM00360">
    <property type="entry name" value="RRM"/>
    <property type="match status" value="2"/>
</dbReference>
<dbReference type="Pfam" id="PF00076">
    <property type="entry name" value="RRM_1"/>
    <property type="match status" value="2"/>
</dbReference>
<evidence type="ECO:0000256" key="9">
    <source>
        <dbReference type="ARBA" id="ARBA00023125"/>
    </source>
</evidence>
<dbReference type="Pfam" id="PF18694">
    <property type="entry name" value="TDP-43_N"/>
    <property type="match status" value="1"/>
</dbReference>
<feature type="region of interest" description="Disordered" evidence="15">
    <location>
        <begin position="271"/>
        <end position="319"/>
    </location>
</feature>
<feature type="compositionally biased region" description="Gly residues" evidence="15">
    <location>
        <begin position="287"/>
        <end position="315"/>
    </location>
</feature>
<dbReference type="InterPro" id="IPR035979">
    <property type="entry name" value="RBD_domain_sf"/>
</dbReference>
<keyword evidence="13" id="KW-0539">Nucleus</keyword>
<dbReference type="Gene3D" id="3.30.70.330">
    <property type="match status" value="2"/>
</dbReference>
<accession>A0AAD9NUD4</accession>
<evidence type="ECO:0000256" key="12">
    <source>
        <dbReference type="ARBA" id="ARBA00023187"/>
    </source>
</evidence>
<dbReference type="GO" id="GO:0003723">
    <property type="term" value="F:RNA binding"/>
    <property type="evidence" value="ECO:0007669"/>
    <property type="project" value="UniProtKB-UniRule"/>
</dbReference>
<evidence type="ECO:0000313" key="18">
    <source>
        <dbReference type="Proteomes" id="UP001209878"/>
    </source>
</evidence>
<evidence type="ECO:0000256" key="4">
    <source>
        <dbReference type="ARBA" id="ARBA00022491"/>
    </source>
</evidence>
<gene>
    <name evidence="17" type="ORF">NP493_318g04048</name>
</gene>
<keyword evidence="4" id="KW-0678">Repressor</keyword>